<organism evidence="2 3">
    <name type="scientific">Cylicocyclus nassatus</name>
    <name type="common">Nematode worm</name>
    <dbReference type="NCBI Taxonomy" id="53992"/>
    <lineage>
        <taxon>Eukaryota</taxon>
        <taxon>Metazoa</taxon>
        <taxon>Ecdysozoa</taxon>
        <taxon>Nematoda</taxon>
        <taxon>Chromadorea</taxon>
        <taxon>Rhabditida</taxon>
        <taxon>Rhabditina</taxon>
        <taxon>Rhabditomorpha</taxon>
        <taxon>Strongyloidea</taxon>
        <taxon>Strongylidae</taxon>
        <taxon>Cylicocyclus</taxon>
    </lineage>
</organism>
<name>A0AA36M182_CYLNA</name>
<evidence type="ECO:0000256" key="1">
    <source>
        <dbReference type="SAM" id="SignalP"/>
    </source>
</evidence>
<dbReference type="Gene3D" id="3.40.33.10">
    <property type="entry name" value="CAP"/>
    <property type="match status" value="1"/>
</dbReference>
<dbReference type="AlphaFoldDB" id="A0AA36M182"/>
<evidence type="ECO:0008006" key="4">
    <source>
        <dbReference type="Google" id="ProtNLM"/>
    </source>
</evidence>
<dbReference type="EMBL" id="CATQJL010000112">
    <property type="protein sequence ID" value="CAJ0595115.1"/>
    <property type="molecule type" value="Genomic_DNA"/>
</dbReference>
<comment type="caution">
    <text evidence="2">The sequence shown here is derived from an EMBL/GenBank/DDBJ whole genome shotgun (WGS) entry which is preliminary data.</text>
</comment>
<keyword evidence="3" id="KW-1185">Reference proteome</keyword>
<feature type="chain" id="PRO_5041358847" description="SCP domain-containing protein" evidence="1">
    <location>
        <begin position="19"/>
        <end position="152"/>
    </location>
</feature>
<feature type="signal peptide" evidence="1">
    <location>
        <begin position="1"/>
        <end position="18"/>
    </location>
</feature>
<gene>
    <name evidence="2" type="ORF">CYNAS_LOCUS7098</name>
</gene>
<evidence type="ECO:0000313" key="2">
    <source>
        <dbReference type="EMBL" id="CAJ0595115.1"/>
    </source>
</evidence>
<protein>
    <recommendedName>
        <fullName evidence="4">SCP domain-containing protein</fullName>
    </recommendedName>
</protein>
<reference evidence="2" key="1">
    <citation type="submission" date="2023-07" db="EMBL/GenBank/DDBJ databases">
        <authorList>
            <consortium name="CYATHOMIX"/>
        </authorList>
    </citation>
    <scope>NUCLEOTIDE SEQUENCE</scope>
    <source>
        <strain evidence="2">N/A</strain>
    </source>
</reference>
<keyword evidence="1" id="KW-0732">Signal</keyword>
<accession>A0AA36M182</accession>
<dbReference type="InterPro" id="IPR035940">
    <property type="entry name" value="CAP_sf"/>
</dbReference>
<sequence length="152" mass="17173">MLIIIAALIAQHISPTQGECYNEKIEDSVTEFHNELRRDFATKNMNSKYGDIPGSKSLFKLKYGCGLAALAGALIPKDCSKQARDLSPLGVSSNFRKFRTVTEIQGDDIIEYYNVAVEEWATKNIVLLESDVIYKDKSMEAFANVRYPMLRR</sequence>
<evidence type="ECO:0000313" key="3">
    <source>
        <dbReference type="Proteomes" id="UP001176961"/>
    </source>
</evidence>
<proteinExistence type="predicted"/>
<dbReference type="Proteomes" id="UP001176961">
    <property type="component" value="Unassembled WGS sequence"/>
</dbReference>